<dbReference type="InterPro" id="IPR002938">
    <property type="entry name" value="FAD-bd"/>
</dbReference>
<dbReference type="GO" id="GO:0005741">
    <property type="term" value="C:mitochondrial outer membrane"/>
    <property type="evidence" value="ECO:0007669"/>
    <property type="project" value="TreeGrafter"/>
</dbReference>
<dbReference type="PANTHER" id="PTHR46028">
    <property type="entry name" value="KYNURENINE 3-MONOOXYGENASE"/>
    <property type="match status" value="1"/>
</dbReference>
<sequence length="269" mass="31028">RSHWYVCSYDYRVSTTLRCTTNKKLDLSVFCFYLVFHFLTSLVWRRFYSLQLIFDLLDIMKCNSKKSVVIVGGGLVGSLSACMFAKNQYEVNLYEAREDIRNSGLSEGKSINLALSVRGREALRRIGLEDKLLAHGIPMRARMIHGQNGKLREIPYDPVHNQCIYSVSRKFLNEILLTELEQYPDCNIYFQHKLINLDVNSGNVTFYRTEDNSETKITDNQLIIGADGAYSGVRKCLMKQSMFNYSQTYIEHGYMELCIPPSEDNEVCL</sequence>
<dbReference type="Proteomes" id="UP000079169">
    <property type="component" value="Unplaced"/>
</dbReference>
<keyword evidence="2" id="KW-0285">Flavoprotein</keyword>
<dbReference type="STRING" id="121845.A0A1S3D032"/>
<reference evidence="10" key="1">
    <citation type="submission" date="2025-08" db="UniProtKB">
        <authorList>
            <consortium name="RefSeq"/>
        </authorList>
    </citation>
    <scope>IDENTIFICATION</scope>
</reference>
<evidence type="ECO:0000256" key="4">
    <source>
        <dbReference type="ARBA" id="ARBA00022857"/>
    </source>
</evidence>
<evidence type="ECO:0000256" key="5">
    <source>
        <dbReference type="ARBA" id="ARBA00023002"/>
    </source>
</evidence>
<evidence type="ECO:0000256" key="7">
    <source>
        <dbReference type="SAM" id="Phobius"/>
    </source>
</evidence>
<dbReference type="Pfam" id="PF01494">
    <property type="entry name" value="FAD_binding_3"/>
    <property type="match status" value="1"/>
</dbReference>
<keyword evidence="7" id="KW-1133">Transmembrane helix</keyword>
<dbReference type="PaxDb" id="121845-A0A1S3D032"/>
<gene>
    <name evidence="10" type="primary">LOC103508588</name>
</gene>
<feature type="domain" description="FAD-binding" evidence="8">
    <location>
        <begin position="67"/>
        <end position="242"/>
    </location>
</feature>
<keyword evidence="9" id="KW-1185">Reference proteome</keyword>
<evidence type="ECO:0000313" key="10">
    <source>
        <dbReference type="RefSeq" id="XP_008471367.3"/>
    </source>
</evidence>
<feature type="transmembrane region" description="Helical" evidence="7">
    <location>
        <begin position="27"/>
        <end position="47"/>
    </location>
</feature>
<proteinExistence type="predicted"/>
<dbReference type="GO" id="GO:0070189">
    <property type="term" value="P:kynurenine metabolic process"/>
    <property type="evidence" value="ECO:0007669"/>
    <property type="project" value="TreeGrafter"/>
</dbReference>
<keyword evidence="4" id="KW-0521">NADP</keyword>
<dbReference type="Gene3D" id="3.50.50.60">
    <property type="entry name" value="FAD/NAD(P)-binding domain"/>
    <property type="match status" value="1"/>
</dbReference>
<comment type="cofactor">
    <cofactor evidence="1">
        <name>FAD</name>
        <dbReference type="ChEBI" id="CHEBI:57692"/>
    </cofactor>
</comment>
<feature type="non-terminal residue" evidence="10">
    <location>
        <position position="1"/>
    </location>
</feature>
<keyword evidence="3" id="KW-0274">FAD</keyword>
<protein>
    <submittedName>
        <fullName evidence="10">Kynurenine 3-monooxygenase-like</fullName>
    </submittedName>
</protein>
<accession>A0A1S3D032</accession>
<dbReference type="GO" id="GO:0071949">
    <property type="term" value="F:FAD binding"/>
    <property type="evidence" value="ECO:0007669"/>
    <property type="project" value="InterPro"/>
</dbReference>
<dbReference type="PRINTS" id="PR00420">
    <property type="entry name" value="RNGMNOXGNASE"/>
</dbReference>
<evidence type="ECO:0000256" key="3">
    <source>
        <dbReference type="ARBA" id="ARBA00022827"/>
    </source>
</evidence>
<keyword evidence="7" id="KW-0812">Transmembrane</keyword>
<dbReference type="GeneID" id="103508588"/>
<dbReference type="GO" id="GO:0004502">
    <property type="term" value="F:kynurenine 3-monooxygenase activity"/>
    <property type="evidence" value="ECO:0007669"/>
    <property type="project" value="TreeGrafter"/>
</dbReference>
<evidence type="ECO:0000256" key="2">
    <source>
        <dbReference type="ARBA" id="ARBA00022630"/>
    </source>
</evidence>
<name>A0A1S3D032_DIACI</name>
<dbReference type="SUPFAM" id="SSF51905">
    <property type="entry name" value="FAD/NAD(P)-binding domain"/>
    <property type="match status" value="1"/>
</dbReference>
<dbReference type="PANTHER" id="PTHR46028:SF2">
    <property type="entry name" value="KYNURENINE 3-MONOOXYGENASE"/>
    <property type="match status" value="1"/>
</dbReference>
<keyword evidence="6" id="KW-0503">Monooxygenase</keyword>
<keyword evidence="5" id="KW-0560">Oxidoreductase</keyword>
<keyword evidence="7" id="KW-0472">Membrane</keyword>
<evidence type="ECO:0000259" key="8">
    <source>
        <dbReference type="Pfam" id="PF01494"/>
    </source>
</evidence>
<dbReference type="RefSeq" id="XP_008471367.3">
    <property type="nucleotide sequence ID" value="XM_008473145.3"/>
</dbReference>
<evidence type="ECO:0000313" key="9">
    <source>
        <dbReference type="Proteomes" id="UP000079169"/>
    </source>
</evidence>
<dbReference type="SMR" id="A0A1S3D032"/>
<dbReference type="AlphaFoldDB" id="A0A1S3D032"/>
<dbReference type="InterPro" id="IPR036188">
    <property type="entry name" value="FAD/NAD-bd_sf"/>
</dbReference>
<evidence type="ECO:0000256" key="1">
    <source>
        <dbReference type="ARBA" id="ARBA00001974"/>
    </source>
</evidence>
<organism evidence="9 10">
    <name type="scientific">Diaphorina citri</name>
    <name type="common">Asian citrus psyllid</name>
    <dbReference type="NCBI Taxonomy" id="121845"/>
    <lineage>
        <taxon>Eukaryota</taxon>
        <taxon>Metazoa</taxon>
        <taxon>Ecdysozoa</taxon>
        <taxon>Arthropoda</taxon>
        <taxon>Hexapoda</taxon>
        <taxon>Insecta</taxon>
        <taxon>Pterygota</taxon>
        <taxon>Neoptera</taxon>
        <taxon>Paraneoptera</taxon>
        <taxon>Hemiptera</taxon>
        <taxon>Sternorrhyncha</taxon>
        <taxon>Psylloidea</taxon>
        <taxon>Psyllidae</taxon>
        <taxon>Diaphorininae</taxon>
        <taxon>Diaphorina</taxon>
    </lineage>
</organism>
<evidence type="ECO:0000256" key="6">
    <source>
        <dbReference type="ARBA" id="ARBA00023033"/>
    </source>
</evidence>
<dbReference type="KEGG" id="dci:103508588"/>